<dbReference type="EMBL" id="JANBUJ010000381">
    <property type="protein sequence ID" value="KAJ2772389.1"/>
    <property type="molecule type" value="Genomic_DNA"/>
</dbReference>
<dbReference type="Proteomes" id="UP001140234">
    <property type="component" value="Unassembled WGS sequence"/>
</dbReference>
<evidence type="ECO:0000313" key="2">
    <source>
        <dbReference type="Proteomes" id="UP001140234"/>
    </source>
</evidence>
<evidence type="ECO:0000313" key="1">
    <source>
        <dbReference type="EMBL" id="KAJ2772389.1"/>
    </source>
</evidence>
<feature type="non-terminal residue" evidence="1">
    <location>
        <position position="1"/>
    </location>
</feature>
<keyword evidence="2" id="KW-1185">Reference proteome</keyword>
<gene>
    <name evidence="1" type="ORF">IWQ57_001788</name>
</gene>
<comment type="caution">
    <text evidence="1">The sequence shown here is derived from an EMBL/GenBank/DDBJ whole genome shotgun (WGS) entry which is preliminary data.</text>
</comment>
<proteinExistence type="predicted"/>
<sequence>GISSFMKVVREPVRELARVATAGAADPADGADTTSPASVLLARLREQLEITQRILHEYLVNVPGVPADHPALTRRHRIRGEDPAAAHTRTSSRSSARGSHDRPPQRPPRPTSLDVTTTDSPGATAAGRVVLPKPASADGTITPVGACAQVHTPLPDGAAPLGSYAIEKAIVRLWKGSALATAPAAAVNEVCVRLGRRHIAPLEERVPQVPARTLASSSGASPIDIVDLINSLFRSSACENEPSLLTRKIETIPPGIVACAIANSSSQLFERLTVDLVAQYASAGGQSKAAQPALRLLSDHANFLTRLMETTIVFPIHAAERARRIEWWTDVACLLRELGDYESLSSLVCVFSGAAAGRLHESWALVAPQCKAAIRFILERVLKIHPNYSSYRSELRMRMRRSQKKCAHPAMGAARRGGGPSPVDDESLDFDSAIAINTPDLCSSDDNYVNSTVFCKEGFDLPPPRVLVPIVAVLLKDAVAAEASDSSAAAASRARAANSAARADPALHWKAIIECCRNSALPLALDYFMLRRIFATELSALPQLAARAGQGSMPRGARSTAAGFLRLMPRRTSSLGRASSKELSIAPCRLRGGARCVPNILDMLAHLLYVAAGNSCFSCNMGSLLEPVHVATSGQLAVVVTSMMLFSEPWMPHEYLVRLCDIREPRTQPQQQQQQQHPRSFKSPPPLPPPIPPPPVANARLSMASHSHGYESRSAERSWLMSFKLTDSTEAARYFKGKGGDAKDDASTRPGSSGSSSGSSTRLVAEPPRAPDASDRRSRRHLRSLSLHTPLSRADGAGGPPPLPEYVPRARPPLPPPPLPAAEMPTWMPAAAKPAQQPPPLPSQPMPHFQPPAAAGKMPPIFTTVQPDSPTRQKHRDSISAETQMLLRFDSKSRRQ</sequence>
<accession>A0ACC1K2P6</accession>
<reference evidence="1" key="1">
    <citation type="submission" date="2022-07" db="EMBL/GenBank/DDBJ databases">
        <title>Phylogenomic reconstructions and comparative analyses of Kickxellomycotina fungi.</title>
        <authorList>
            <person name="Reynolds N.K."/>
            <person name="Stajich J.E."/>
            <person name="Barry K."/>
            <person name="Grigoriev I.V."/>
            <person name="Crous P."/>
            <person name="Smith M.E."/>
        </authorList>
    </citation>
    <scope>NUCLEOTIDE SEQUENCE</scope>
    <source>
        <strain evidence="1">CBS 109366</strain>
    </source>
</reference>
<name>A0ACC1K2P6_9FUNG</name>
<protein>
    <submittedName>
        <fullName evidence="1">Uncharacterized protein</fullName>
    </submittedName>
</protein>
<organism evidence="1 2">
    <name type="scientific">Coemansia nantahalensis</name>
    <dbReference type="NCBI Taxonomy" id="2789366"/>
    <lineage>
        <taxon>Eukaryota</taxon>
        <taxon>Fungi</taxon>
        <taxon>Fungi incertae sedis</taxon>
        <taxon>Zoopagomycota</taxon>
        <taxon>Kickxellomycotina</taxon>
        <taxon>Kickxellomycetes</taxon>
        <taxon>Kickxellales</taxon>
        <taxon>Kickxellaceae</taxon>
        <taxon>Coemansia</taxon>
    </lineage>
</organism>